<name>A0A2B4S066_STYPI</name>
<evidence type="ECO:0000259" key="6">
    <source>
        <dbReference type="PROSITE" id="PS51034"/>
    </source>
</evidence>
<protein>
    <submittedName>
        <fullName evidence="7">Oncoprotein-induced transcript 3 protein</fullName>
    </submittedName>
</protein>
<dbReference type="OrthoDB" id="5981195at2759"/>
<dbReference type="STRING" id="50429.A0A2B4S066"/>
<keyword evidence="4" id="KW-0812">Transmembrane</keyword>
<dbReference type="SUPFAM" id="SSF57196">
    <property type="entry name" value="EGF/Laminin"/>
    <property type="match status" value="1"/>
</dbReference>
<dbReference type="PROSITE" id="PS51034">
    <property type="entry name" value="ZP_2"/>
    <property type="match status" value="1"/>
</dbReference>
<dbReference type="InterPro" id="IPR042235">
    <property type="entry name" value="ZP-C_dom"/>
</dbReference>
<dbReference type="InterPro" id="IPR001881">
    <property type="entry name" value="EGF-like_Ca-bd_dom"/>
</dbReference>
<dbReference type="Pfam" id="PF14670">
    <property type="entry name" value="FXa_inhibition"/>
    <property type="match status" value="1"/>
</dbReference>
<dbReference type="PRINTS" id="PR00023">
    <property type="entry name" value="ZPELLUCIDA"/>
</dbReference>
<dbReference type="Gene3D" id="2.10.25.10">
    <property type="entry name" value="Laminin"/>
    <property type="match status" value="1"/>
</dbReference>
<evidence type="ECO:0000313" key="8">
    <source>
        <dbReference type="Proteomes" id="UP000225706"/>
    </source>
</evidence>
<comment type="caution">
    <text evidence="7">The sequence shown here is derived from an EMBL/GenBank/DDBJ whole genome shotgun (WGS) entry which is preliminary data.</text>
</comment>
<reference evidence="8" key="1">
    <citation type="journal article" date="2017" name="bioRxiv">
        <title>Comparative analysis of the genomes of Stylophora pistillata and Acropora digitifera provides evidence for extensive differences between species of corals.</title>
        <authorList>
            <person name="Voolstra C.R."/>
            <person name="Li Y."/>
            <person name="Liew Y.J."/>
            <person name="Baumgarten S."/>
            <person name="Zoccola D."/>
            <person name="Flot J.-F."/>
            <person name="Tambutte S."/>
            <person name="Allemand D."/>
            <person name="Aranda M."/>
        </authorList>
    </citation>
    <scope>NUCLEOTIDE SEQUENCE [LARGE SCALE GENOMIC DNA]</scope>
</reference>
<dbReference type="SMART" id="SM00241">
    <property type="entry name" value="ZP"/>
    <property type="match status" value="1"/>
</dbReference>
<evidence type="ECO:0000256" key="1">
    <source>
        <dbReference type="ARBA" id="ARBA00022734"/>
    </source>
</evidence>
<dbReference type="PROSITE" id="PS01187">
    <property type="entry name" value="EGF_CA"/>
    <property type="match status" value="1"/>
</dbReference>
<keyword evidence="4" id="KW-0472">Membrane</keyword>
<dbReference type="InterPro" id="IPR033989">
    <property type="entry name" value="CD209-like_CTLD"/>
</dbReference>
<evidence type="ECO:0000259" key="5">
    <source>
        <dbReference type="PROSITE" id="PS50041"/>
    </source>
</evidence>
<dbReference type="InterPro" id="IPR055356">
    <property type="entry name" value="ZP-N"/>
</dbReference>
<dbReference type="PROSITE" id="PS50041">
    <property type="entry name" value="C_TYPE_LECTIN_2"/>
    <property type="match status" value="2"/>
</dbReference>
<feature type="domain" description="ZP" evidence="6">
    <location>
        <begin position="385"/>
        <end position="633"/>
    </location>
</feature>
<feature type="domain" description="C-type lectin" evidence="5">
    <location>
        <begin position="25"/>
        <end position="141"/>
    </location>
</feature>
<dbReference type="Proteomes" id="UP000225706">
    <property type="component" value="Unassembled WGS sequence"/>
</dbReference>
<dbReference type="SMART" id="SM00179">
    <property type="entry name" value="EGF_CA"/>
    <property type="match status" value="1"/>
</dbReference>
<dbReference type="InterPro" id="IPR048290">
    <property type="entry name" value="ZP_chr"/>
</dbReference>
<evidence type="ECO:0000256" key="4">
    <source>
        <dbReference type="SAM" id="Phobius"/>
    </source>
</evidence>
<keyword evidence="3" id="KW-0325">Glycoprotein</keyword>
<dbReference type="InterPro" id="IPR016187">
    <property type="entry name" value="CTDL_fold"/>
</dbReference>
<dbReference type="Pfam" id="PF23344">
    <property type="entry name" value="ZP-N"/>
    <property type="match status" value="1"/>
</dbReference>
<dbReference type="GO" id="GO:0030246">
    <property type="term" value="F:carbohydrate binding"/>
    <property type="evidence" value="ECO:0007669"/>
    <property type="project" value="UniProtKB-KW"/>
</dbReference>
<dbReference type="InterPro" id="IPR050111">
    <property type="entry name" value="C-type_lectin/snaclec_domain"/>
</dbReference>
<feature type="domain" description="C-type lectin" evidence="5">
    <location>
        <begin position="218"/>
        <end position="334"/>
    </location>
</feature>
<organism evidence="7 8">
    <name type="scientific">Stylophora pistillata</name>
    <name type="common">Smooth cauliflower coral</name>
    <dbReference type="NCBI Taxonomy" id="50429"/>
    <lineage>
        <taxon>Eukaryota</taxon>
        <taxon>Metazoa</taxon>
        <taxon>Cnidaria</taxon>
        <taxon>Anthozoa</taxon>
        <taxon>Hexacorallia</taxon>
        <taxon>Scleractinia</taxon>
        <taxon>Astrocoeniina</taxon>
        <taxon>Pocilloporidae</taxon>
        <taxon>Stylophora</taxon>
    </lineage>
</organism>
<dbReference type="InterPro" id="IPR016186">
    <property type="entry name" value="C-type_lectin-like/link_sf"/>
</dbReference>
<dbReference type="InterPro" id="IPR018097">
    <property type="entry name" value="EGF_Ca-bd_CS"/>
</dbReference>
<evidence type="ECO:0000313" key="7">
    <source>
        <dbReference type="EMBL" id="PFX22806.1"/>
    </source>
</evidence>
<keyword evidence="2" id="KW-1015">Disulfide bond</keyword>
<keyword evidence="1" id="KW-0430">Lectin</keyword>
<dbReference type="CDD" id="cd03590">
    <property type="entry name" value="CLECT_DC-SIGN_like"/>
    <property type="match status" value="2"/>
</dbReference>
<dbReference type="EMBL" id="LSMT01000228">
    <property type="protein sequence ID" value="PFX22806.1"/>
    <property type="molecule type" value="Genomic_DNA"/>
</dbReference>
<dbReference type="Pfam" id="PF00059">
    <property type="entry name" value="Lectin_C"/>
    <property type="match status" value="2"/>
</dbReference>
<dbReference type="InterPro" id="IPR001304">
    <property type="entry name" value="C-type_lectin-like"/>
</dbReference>
<evidence type="ECO:0000256" key="3">
    <source>
        <dbReference type="ARBA" id="ARBA00023180"/>
    </source>
</evidence>
<accession>A0A2B4S066</accession>
<keyword evidence="4" id="KW-1133">Transmembrane helix</keyword>
<feature type="transmembrane region" description="Helical" evidence="4">
    <location>
        <begin position="679"/>
        <end position="700"/>
    </location>
</feature>
<dbReference type="Pfam" id="PF00100">
    <property type="entry name" value="Zona_pellucida"/>
    <property type="match status" value="1"/>
</dbReference>
<dbReference type="Gene3D" id="3.10.100.10">
    <property type="entry name" value="Mannose-Binding Protein A, subunit A"/>
    <property type="match status" value="2"/>
</dbReference>
<dbReference type="PANTHER" id="PTHR22803">
    <property type="entry name" value="MANNOSE, PHOSPHOLIPASE, LECTIN RECEPTOR RELATED"/>
    <property type="match status" value="1"/>
</dbReference>
<gene>
    <name evidence="7" type="primary">OIT3</name>
    <name evidence="7" type="ORF">AWC38_SpisGene12644</name>
</gene>
<dbReference type="InterPro" id="IPR055355">
    <property type="entry name" value="ZP-C"/>
</dbReference>
<sequence length="719" mass="80338">MHFKIVGVSDSVTLLEVCPKNWVPFQTSCYKFSSKSLSWNAAKASCEAQRSHLVVINSRAENQGIGTWVTHHAYHIGLYRDPKDNNRWLWVDGSRPNFTNWNSGEPNNVGGSEECSNIYSKRYGWRWNDLTCGSSLPYICETRGILKTRNVGSRPTFTNWNSGEPNNAGGCEEYSNIYIGRGTDGGGMTSAVVVHCLTFAKTVMSLSDHVCPKNWVPFQTSCYKFSSKSLSWNAAKASCEAQRSHLVVINSRAENQAIGTWVTHHTYHIGLHRDPKDKNRWLWVDGSQPKFTNWYSGEPNNHGGSEDCSQIYSKRHGWRWNDLPCRSSLPYICETSDIDECAVSNGGCSHKCVNNAGGYKCECPDPELSLSLDNKTCSAPGVDVQCNSNNMTIIIPKFLLRGLDREHLRLLDTRCKAGETNSHFYLTTPLTGCDTKRRLTSTAIVYSNTVFEIPVAAKDVVTRVREIEIPFSCYLSKYGEVSSIGWKPSNRKLVFSDEGKGNFTISLNMFPDKRFVSPYMKDDFPVDVVLRKLLFFEVSVTSTDKKLSIMADRCYATPTQDEKSALKYEFIKNGCPNDVTVNYHSVPSSNAQRFSLEAFKFIADHPFVFVHCHVTVCNTTNAASQCTRNCLSNGRGKRAVSDHVNDEVYSLAQGPIHLARGKREREEEKAFAKSGSSPFFMMSVFAMCAACLVGTALILAKKSRDKPNGYSLLVSGGQE</sequence>
<dbReference type="InterPro" id="IPR001507">
    <property type="entry name" value="ZP_dom"/>
</dbReference>
<dbReference type="SMART" id="SM00034">
    <property type="entry name" value="CLECT"/>
    <property type="match status" value="2"/>
</dbReference>
<dbReference type="Gene3D" id="2.60.40.4100">
    <property type="entry name" value="Zona pellucida, ZP-C domain"/>
    <property type="match status" value="1"/>
</dbReference>
<dbReference type="AlphaFoldDB" id="A0A2B4S066"/>
<evidence type="ECO:0000256" key="2">
    <source>
        <dbReference type="ARBA" id="ARBA00023157"/>
    </source>
</evidence>
<dbReference type="CDD" id="cd00054">
    <property type="entry name" value="EGF_CA"/>
    <property type="match status" value="1"/>
</dbReference>
<keyword evidence="8" id="KW-1185">Reference proteome</keyword>
<dbReference type="Gene3D" id="2.60.40.3210">
    <property type="entry name" value="Zona pellucida, ZP-N domain"/>
    <property type="match status" value="1"/>
</dbReference>
<proteinExistence type="predicted"/>
<dbReference type="SUPFAM" id="SSF56436">
    <property type="entry name" value="C-type lectin-like"/>
    <property type="match status" value="2"/>
</dbReference>
<dbReference type="GO" id="GO:0005509">
    <property type="term" value="F:calcium ion binding"/>
    <property type="evidence" value="ECO:0007669"/>
    <property type="project" value="InterPro"/>
</dbReference>